<name>A0A9Q8SZJ7_9PEZI</name>
<reference evidence="2" key="1">
    <citation type="journal article" date="2021" name="Mol. Plant Microbe Interact.">
        <title>Complete Genome Sequence of the Plant-Pathogenic Fungus Colletotrichum lupini.</title>
        <authorList>
            <person name="Baroncelli R."/>
            <person name="Pensec F."/>
            <person name="Da Lio D."/>
            <person name="Boufleur T."/>
            <person name="Vicente I."/>
            <person name="Sarrocco S."/>
            <person name="Picot A."/>
            <person name="Baraldi E."/>
            <person name="Sukno S."/>
            <person name="Thon M."/>
            <person name="Le Floch G."/>
        </authorList>
    </citation>
    <scope>NUCLEOTIDE SEQUENCE</scope>
    <source>
        <strain evidence="2">IMI 504893</strain>
    </source>
</reference>
<evidence type="ECO:0000313" key="2">
    <source>
        <dbReference type="EMBL" id="UQC86020.1"/>
    </source>
</evidence>
<feature type="region of interest" description="Disordered" evidence="1">
    <location>
        <begin position="69"/>
        <end position="117"/>
    </location>
</feature>
<feature type="compositionally biased region" description="Basic and acidic residues" evidence="1">
    <location>
        <begin position="76"/>
        <end position="94"/>
    </location>
</feature>
<proteinExistence type="predicted"/>
<dbReference type="RefSeq" id="XP_049147632.1">
    <property type="nucleotide sequence ID" value="XM_049290487.1"/>
</dbReference>
<accession>A0A9Q8SZJ7</accession>
<protein>
    <submittedName>
        <fullName evidence="2">Uncharacterized protein</fullName>
    </submittedName>
</protein>
<dbReference type="KEGG" id="clup:CLUP02_11519"/>
<evidence type="ECO:0000256" key="1">
    <source>
        <dbReference type="SAM" id="MobiDB-lite"/>
    </source>
</evidence>
<organism evidence="2 3">
    <name type="scientific">Colletotrichum lupini</name>
    <dbReference type="NCBI Taxonomy" id="145971"/>
    <lineage>
        <taxon>Eukaryota</taxon>
        <taxon>Fungi</taxon>
        <taxon>Dikarya</taxon>
        <taxon>Ascomycota</taxon>
        <taxon>Pezizomycotina</taxon>
        <taxon>Sordariomycetes</taxon>
        <taxon>Hypocreomycetidae</taxon>
        <taxon>Glomerellales</taxon>
        <taxon>Glomerellaceae</taxon>
        <taxon>Colletotrichum</taxon>
        <taxon>Colletotrichum acutatum species complex</taxon>
    </lineage>
</organism>
<dbReference type="Proteomes" id="UP000830671">
    <property type="component" value="Chromosome 6"/>
</dbReference>
<dbReference type="AlphaFoldDB" id="A0A9Q8SZJ7"/>
<evidence type="ECO:0000313" key="3">
    <source>
        <dbReference type="Proteomes" id="UP000830671"/>
    </source>
</evidence>
<dbReference type="EMBL" id="CP019478">
    <property type="protein sequence ID" value="UQC86020.1"/>
    <property type="molecule type" value="Genomic_DNA"/>
</dbReference>
<gene>
    <name evidence="2" type="ORF">CLUP02_11519</name>
</gene>
<keyword evidence="3" id="KW-1185">Reference proteome</keyword>
<sequence>MPSSSTKITAACNFGHGTKWISEETSTSFSHFTYCKFANTAQWHYTTVHALPIISPFPQSIALLKKKAVSSSDNGHGGHGDFDDRSFRGSENRNRPTVVPGRLPIPGTRRARPTRDTCQHRLNQSTNTQLPLSHLLTPITYLGTTYTKRATQKQAFIIIHPTPSSPFPLPRRLDAPPGPARMVTPGQYPAFPPARGLGILGFVSKTFPYLINTTPYLMDRYNTHNEAFTAIPPRPPGTDTLMINLDGARHIAQSPDIAAHGSHRGTPAARSPTAPSHVPIHRPSMTFPKSLPTANDLQSPFRHHSPTYVKIPKNHTAYSTSGYLCPDNTPCHQACLGTITSQILQREAKGTSRPPVLPRPRPLICSRSSLTIPQNRAALSPLSSPIPSLTASESEASTVIATRSRAGISFSHLLPIPGLELLTLPPDSDALARLLWRCSIARNRILSYRPRELPVPTPVPCCGVPYLIAIFWGVIVSQPMDPRSRPGMDVLRSVFSPRDSGGNFVTARQTSLCDVLLLIMPGRCRCRRPVGFPQATSQ</sequence>
<dbReference type="GeneID" id="73345497"/>